<evidence type="ECO:0000256" key="16">
    <source>
        <dbReference type="ARBA" id="ARBA00045018"/>
    </source>
</evidence>
<comment type="subunit">
    <text evidence="18">Homodimer. Interacts with lysosomal protein GLMP (via lumenal domain); the interaction starts while both proteins are still in the endoplasmic reticulum and is required for stabilization of MFSD1 in lysosomes but has no direct effect on its targeting to lysosomes or transporter activity.</text>
</comment>
<comment type="catalytic activity">
    <reaction evidence="12">
        <text>L-histidyl-L-alpha-amino acid(out) = L-histidyl-L-alpha-amino acid(in)</text>
        <dbReference type="Rhea" id="RHEA:79379"/>
        <dbReference type="ChEBI" id="CHEBI:229964"/>
    </reaction>
</comment>
<sequence length="645" mass="71535">MSNSIYSGHIDDVDRDDLEIRDHGSGDIANSVGNSSSSSIRNSSSSLEELVLDTERINTSVERSSLVHRLPQAYTASPNSPEYIDQSESDTLEIDSPPQIDSINNINNNREQHEEEEDEEIDLRADSKYHNLKDQYEILEEDIHSPKGAILLDSPYNIVRNLNNNISFKNNNNYKNNNNGFLDKWISKRNLKIAAIVLLISNLGFGTFFSYTSPEALSHTFYNTFNIDSKQFGSLFTLYAIPNVCMVFITGILVDIFGPDPVSIILSSIVTFSTFIGALSPPNFSVMLLSRFILGFAGESLVACSNALMSKWFDDRLLSTFLGIAVGWIYGANVASLIILPILNKTIGFKMSLWFICFVSAFGTALNVVYLLINKKFKDISKDAEMDIILRDLESNVMDDTDESSFIDREKDRSNRLASSSSDLILMQLPVGERIIQFIHSSFIKVKGILSQLPSRLWITVGIVFFGYTSMYGLAIIGPDLFMLKYGFNEQSASLILSSETLCSCLMSPLFGLVIRKIGKRLHLLAVSIVLLAMGIILLETTDIHPLPWIILSGTGFALMNTTIISSLPLYIPSEVLGTSFGFIGTAYNTGLVIYPPILGALKVSTGTYTASLYLLFGNCIVALMLVALLLWVDLKSPRETRLSQ</sequence>
<dbReference type="GO" id="GO:0016020">
    <property type="term" value="C:membrane"/>
    <property type="evidence" value="ECO:0007669"/>
    <property type="project" value="UniProtKB-SubCell"/>
</dbReference>
<comment type="catalytic activity">
    <reaction evidence="14">
        <text>L-lysyl-glycine(out) = L-lysyl-glycine(in)</text>
        <dbReference type="Rhea" id="RHEA:79407"/>
        <dbReference type="ChEBI" id="CHEBI:191202"/>
    </reaction>
</comment>
<keyword evidence="23" id="KW-1185">Reference proteome</keyword>
<evidence type="ECO:0000313" key="23">
    <source>
        <dbReference type="Proteomes" id="UP000001396"/>
    </source>
</evidence>
<feature type="transmembrane region" description="Helical" evidence="20">
    <location>
        <begin position="579"/>
        <end position="599"/>
    </location>
</feature>
<dbReference type="AlphaFoldDB" id="D3BMX1"/>
<feature type="transmembrane region" description="Helical" evidence="20">
    <location>
        <begin position="193"/>
        <end position="212"/>
    </location>
</feature>
<evidence type="ECO:0000256" key="18">
    <source>
        <dbReference type="ARBA" id="ARBA00046376"/>
    </source>
</evidence>
<dbReference type="PROSITE" id="PS50850">
    <property type="entry name" value="MFS"/>
    <property type="match status" value="1"/>
</dbReference>
<feature type="region of interest" description="Disordered" evidence="19">
    <location>
        <begin position="1"/>
        <end position="47"/>
    </location>
</feature>
<dbReference type="STRING" id="670386.D3BMX1"/>
<feature type="transmembrane region" description="Helical" evidence="20">
    <location>
        <begin position="522"/>
        <end position="541"/>
    </location>
</feature>
<gene>
    <name evidence="22" type="ORF">PPL_12544</name>
</gene>
<dbReference type="SUPFAM" id="SSF103473">
    <property type="entry name" value="MFS general substrate transporter"/>
    <property type="match status" value="1"/>
</dbReference>
<dbReference type="Gene3D" id="1.20.1250.20">
    <property type="entry name" value="MFS general substrate transporter like domains"/>
    <property type="match status" value="1"/>
</dbReference>
<name>D3BMX1_HETP5</name>
<evidence type="ECO:0000256" key="2">
    <source>
        <dbReference type="ARBA" id="ARBA00044876"/>
    </source>
</evidence>
<comment type="catalytic activity">
    <reaction evidence="10">
        <text>L-lysyl-L-lysine(out) = L-lysyl-L-lysine(in)</text>
        <dbReference type="Rhea" id="RHEA:79403"/>
        <dbReference type="ChEBI" id="CHEBI:229956"/>
    </reaction>
</comment>
<dbReference type="InParanoid" id="D3BMX1"/>
<comment type="catalytic activity">
    <reaction evidence="5">
        <text>L-alpha-aminoacyl-L-histidine(out) = L-alpha-aminoacyl-L-histidine(in)</text>
        <dbReference type="Rhea" id="RHEA:79375"/>
        <dbReference type="ChEBI" id="CHEBI:229967"/>
    </reaction>
</comment>
<evidence type="ECO:0000256" key="11">
    <source>
        <dbReference type="ARBA" id="ARBA00044903"/>
    </source>
</evidence>
<comment type="catalytic activity">
    <reaction evidence="9">
        <text>L-arginyl-L-alpha-amino acid(out) = L-arginyl-L-alpha-amino acid(in)</text>
        <dbReference type="Rhea" id="RHEA:79371"/>
        <dbReference type="ChEBI" id="CHEBI:84315"/>
    </reaction>
</comment>
<dbReference type="InterPro" id="IPR020846">
    <property type="entry name" value="MFS_dom"/>
</dbReference>
<dbReference type="Proteomes" id="UP000001396">
    <property type="component" value="Unassembled WGS sequence"/>
</dbReference>
<evidence type="ECO:0000256" key="5">
    <source>
        <dbReference type="ARBA" id="ARBA00044884"/>
    </source>
</evidence>
<evidence type="ECO:0000256" key="20">
    <source>
        <dbReference type="SAM" id="Phobius"/>
    </source>
</evidence>
<feature type="transmembrane region" description="Helical" evidence="20">
    <location>
        <begin position="232"/>
        <end position="254"/>
    </location>
</feature>
<feature type="transmembrane region" description="Helical" evidence="20">
    <location>
        <begin position="495"/>
        <end position="515"/>
    </location>
</feature>
<feature type="transmembrane region" description="Helical" evidence="20">
    <location>
        <begin position="457"/>
        <end position="475"/>
    </location>
</feature>
<evidence type="ECO:0000256" key="19">
    <source>
        <dbReference type="SAM" id="MobiDB-lite"/>
    </source>
</evidence>
<feature type="transmembrane region" description="Helical" evidence="20">
    <location>
        <begin position="611"/>
        <end position="633"/>
    </location>
</feature>
<dbReference type="InterPro" id="IPR052187">
    <property type="entry name" value="MFSD1"/>
</dbReference>
<feature type="transmembrane region" description="Helical" evidence="20">
    <location>
        <begin position="286"/>
        <end position="309"/>
    </location>
</feature>
<keyword evidence="20" id="KW-0812">Transmembrane</keyword>
<comment type="catalytic activity">
    <reaction evidence="4">
        <text>L-alpha-aminoacyl-L-arginine(out) = L-alpha-aminoacyl-L-arginine(in)</text>
        <dbReference type="Rhea" id="RHEA:79367"/>
        <dbReference type="ChEBI" id="CHEBI:229968"/>
    </reaction>
</comment>
<evidence type="ECO:0000256" key="8">
    <source>
        <dbReference type="ARBA" id="ARBA00044898"/>
    </source>
</evidence>
<protein>
    <recommendedName>
        <fullName evidence="15">Lysosomal dipeptide transporter MFSD1</fullName>
    </recommendedName>
    <alternativeName>
        <fullName evidence="16">Major facilitator superfamily domain-containing protein 1</fullName>
    </alternativeName>
</protein>
<evidence type="ECO:0000256" key="15">
    <source>
        <dbReference type="ARBA" id="ARBA00044985"/>
    </source>
</evidence>
<reference evidence="22 23" key="1">
    <citation type="journal article" date="2011" name="Genome Res.">
        <title>Phylogeny-wide analysis of social amoeba genomes highlights ancient origins for complex intercellular communication.</title>
        <authorList>
            <person name="Heidel A.J."/>
            <person name="Lawal H.M."/>
            <person name="Felder M."/>
            <person name="Schilde C."/>
            <person name="Helps N.R."/>
            <person name="Tunggal B."/>
            <person name="Rivero F."/>
            <person name="John U."/>
            <person name="Schleicher M."/>
            <person name="Eichinger L."/>
            <person name="Platzer M."/>
            <person name="Noegel A.A."/>
            <person name="Schaap P."/>
            <person name="Gloeckner G."/>
        </authorList>
    </citation>
    <scope>NUCLEOTIDE SEQUENCE [LARGE SCALE GENOMIC DNA]</scope>
    <source>
        <strain evidence="23">ATCC 26659 / Pp 5 / PN500</strain>
    </source>
</reference>
<evidence type="ECO:0000256" key="10">
    <source>
        <dbReference type="ARBA" id="ARBA00044900"/>
    </source>
</evidence>
<keyword evidence="20" id="KW-1133">Transmembrane helix</keyword>
<evidence type="ECO:0000256" key="6">
    <source>
        <dbReference type="ARBA" id="ARBA00044891"/>
    </source>
</evidence>
<evidence type="ECO:0000256" key="13">
    <source>
        <dbReference type="ARBA" id="ARBA00044919"/>
    </source>
</evidence>
<evidence type="ECO:0000256" key="3">
    <source>
        <dbReference type="ARBA" id="ARBA00044878"/>
    </source>
</evidence>
<evidence type="ECO:0000256" key="14">
    <source>
        <dbReference type="ARBA" id="ARBA00044924"/>
    </source>
</evidence>
<evidence type="ECO:0000256" key="9">
    <source>
        <dbReference type="ARBA" id="ARBA00044899"/>
    </source>
</evidence>
<comment type="catalytic activity">
    <reaction evidence="3">
        <text>L-histidyl-glycine(out) = L-histidyl-glycine(in)</text>
        <dbReference type="Rhea" id="RHEA:79395"/>
        <dbReference type="ChEBI" id="CHEBI:229957"/>
    </reaction>
</comment>
<dbReference type="RefSeq" id="XP_020429462.1">
    <property type="nucleotide sequence ID" value="XM_020583275.1"/>
</dbReference>
<proteinExistence type="predicted"/>
<dbReference type="Pfam" id="PF07690">
    <property type="entry name" value="MFS_1"/>
    <property type="match status" value="1"/>
</dbReference>
<feature type="transmembrane region" description="Helical" evidence="20">
    <location>
        <begin position="321"/>
        <end position="340"/>
    </location>
</feature>
<feature type="region of interest" description="Disordered" evidence="19">
    <location>
        <begin position="72"/>
        <end position="105"/>
    </location>
</feature>
<comment type="catalytic activity">
    <reaction evidence="7">
        <text>L-alpha-aminoacyl-L-lysine(out) = L-alpha-aminoacyl-L-lysine(in)</text>
        <dbReference type="Rhea" id="RHEA:79383"/>
        <dbReference type="ChEBI" id="CHEBI:229966"/>
    </reaction>
</comment>
<comment type="catalytic activity">
    <reaction evidence="8">
        <text>L-aspartyl-L-lysine(out) = L-aspartyl-L-lysine(in)</text>
        <dbReference type="Rhea" id="RHEA:79411"/>
        <dbReference type="ChEBI" id="CHEBI:229953"/>
    </reaction>
</comment>
<evidence type="ECO:0000256" key="7">
    <source>
        <dbReference type="ARBA" id="ARBA00044893"/>
    </source>
</evidence>
<comment type="catalytic activity">
    <reaction evidence="2">
        <text>L-lysyl-L-alanine(out) = L-lysyl-L-alanine(in)</text>
        <dbReference type="Rhea" id="RHEA:79399"/>
        <dbReference type="ChEBI" id="CHEBI:229954"/>
    </reaction>
</comment>
<dbReference type="GeneID" id="31368011"/>
<comment type="function">
    <text evidence="17">Lysosomal dipeptide uniporter that selectively exports lysine, arginine or histidine-containing dipeptides with a net positive charge from the lysosome lumen into the cytosol. Could play a role in a specific type of protein O-glycosylation indirectly regulating macrophages migration and tissue invasion. Also essential for liver homeostasis.</text>
</comment>
<accession>D3BMX1</accession>
<evidence type="ECO:0000256" key="12">
    <source>
        <dbReference type="ARBA" id="ARBA00044912"/>
    </source>
</evidence>
<comment type="caution">
    <text evidence="22">The sequence shown here is derived from an EMBL/GenBank/DDBJ whole genome shotgun (WGS) entry which is preliminary data.</text>
</comment>
<evidence type="ECO:0000259" key="21">
    <source>
        <dbReference type="PROSITE" id="PS50850"/>
    </source>
</evidence>
<comment type="catalytic activity">
    <reaction evidence="11">
        <text>L-arginyl-glycine(out) = L-arginyl-glycine(in)</text>
        <dbReference type="Rhea" id="RHEA:79391"/>
        <dbReference type="ChEBI" id="CHEBI:229955"/>
    </reaction>
</comment>
<comment type="catalytic activity">
    <reaction evidence="6">
        <text>L-lysyl-L-alpha-amino acid(out) = L-lysyl-L-alpha-amino acid(in)</text>
        <dbReference type="Rhea" id="RHEA:79387"/>
        <dbReference type="ChEBI" id="CHEBI:229965"/>
    </reaction>
</comment>
<dbReference type="EMBL" id="ADBJ01000043">
    <property type="protein sequence ID" value="EFA77333.1"/>
    <property type="molecule type" value="Genomic_DNA"/>
</dbReference>
<feature type="compositionally biased region" description="Low complexity" evidence="19">
    <location>
        <begin position="30"/>
        <end position="46"/>
    </location>
</feature>
<dbReference type="InterPro" id="IPR036259">
    <property type="entry name" value="MFS_trans_sf"/>
</dbReference>
<dbReference type="GO" id="GO:0022857">
    <property type="term" value="F:transmembrane transporter activity"/>
    <property type="evidence" value="ECO:0007669"/>
    <property type="project" value="InterPro"/>
</dbReference>
<dbReference type="PANTHER" id="PTHR23512">
    <property type="entry name" value="MAJOR FACILITATOR SUPERFAMILY DOMAIN-CONTAINING PROTEIN 1"/>
    <property type="match status" value="1"/>
</dbReference>
<dbReference type="PANTHER" id="PTHR23512:SF4">
    <property type="entry name" value="MAJOR FACILITATOR SUPERFAMILY (MFS) PROFILE DOMAIN-CONTAINING PROTEIN"/>
    <property type="match status" value="1"/>
</dbReference>
<dbReference type="FunCoup" id="D3BMX1">
    <property type="interactions" value="1"/>
</dbReference>
<feature type="transmembrane region" description="Helical" evidence="20">
    <location>
        <begin position="547"/>
        <end position="572"/>
    </location>
</feature>
<feature type="transmembrane region" description="Helical" evidence="20">
    <location>
        <begin position="261"/>
        <end position="280"/>
    </location>
</feature>
<dbReference type="InterPro" id="IPR011701">
    <property type="entry name" value="MFS"/>
</dbReference>
<feature type="transmembrane region" description="Helical" evidence="20">
    <location>
        <begin position="352"/>
        <end position="373"/>
    </location>
</feature>
<evidence type="ECO:0000256" key="4">
    <source>
        <dbReference type="ARBA" id="ARBA00044881"/>
    </source>
</evidence>
<dbReference type="OMA" id="VEPTTCE"/>
<comment type="subcellular location">
    <subcellularLocation>
        <location evidence="1">Membrane</location>
        <topology evidence="1">Multi-pass membrane protein</topology>
    </subcellularLocation>
</comment>
<evidence type="ECO:0000256" key="17">
    <source>
        <dbReference type="ARBA" id="ARBA00045709"/>
    </source>
</evidence>
<comment type="catalytic activity">
    <reaction evidence="13">
        <text>L-alanyl-L-lysine(out) = L-alanyl-L-lysine(in)</text>
        <dbReference type="Rhea" id="RHEA:79415"/>
        <dbReference type="ChEBI" id="CHEBI:192470"/>
    </reaction>
</comment>
<keyword evidence="20" id="KW-0472">Membrane</keyword>
<feature type="domain" description="Major facilitator superfamily (MFS) profile" evidence="21">
    <location>
        <begin position="190"/>
        <end position="636"/>
    </location>
</feature>
<evidence type="ECO:0000256" key="1">
    <source>
        <dbReference type="ARBA" id="ARBA00004141"/>
    </source>
</evidence>
<organism evidence="22 23">
    <name type="scientific">Heterostelium pallidum (strain ATCC 26659 / Pp 5 / PN500)</name>
    <name type="common">Cellular slime mold</name>
    <name type="synonym">Polysphondylium pallidum</name>
    <dbReference type="NCBI Taxonomy" id="670386"/>
    <lineage>
        <taxon>Eukaryota</taxon>
        <taxon>Amoebozoa</taxon>
        <taxon>Evosea</taxon>
        <taxon>Eumycetozoa</taxon>
        <taxon>Dictyostelia</taxon>
        <taxon>Acytosteliales</taxon>
        <taxon>Acytosteliaceae</taxon>
        <taxon>Heterostelium</taxon>
    </lineage>
</organism>
<evidence type="ECO:0000313" key="22">
    <source>
        <dbReference type="EMBL" id="EFA77333.1"/>
    </source>
</evidence>